<keyword evidence="8" id="KW-1133">Transmembrane helix</keyword>
<evidence type="ECO:0000256" key="1">
    <source>
        <dbReference type="ARBA" id="ARBA00000085"/>
    </source>
</evidence>
<dbReference type="Proteomes" id="UP001597560">
    <property type="component" value="Unassembled WGS sequence"/>
</dbReference>
<protein>
    <recommendedName>
        <fullName evidence="2">histidine kinase</fullName>
        <ecNumber evidence="2">2.7.13.3</ecNumber>
    </recommendedName>
</protein>
<feature type="chain" id="PRO_5046087767" description="histidine kinase" evidence="9">
    <location>
        <begin position="25"/>
        <end position="658"/>
    </location>
</feature>
<evidence type="ECO:0000256" key="3">
    <source>
        <dbReference type="ARBA" id="ARBA00022553"/>
    </source>
</evidence>
<dbReference type="EC" id="2.7.13.3" evidence="2"/>
<reference evidence="12" key="1">
    <citation type="journal article" date="2019" name="Int. J. Syst. Evol. Microbiol.">
        <title>The Global Catalogue of Microorganisms (GCM) 10K type strain sequencing project: providing services to taxonomists for standard genome sequencing and annotation.</title>
        <authorList>
            <consortium name="The Broad Institute Genomics Platform"/>
            <consortium name="The Broad Institute Genome Sequencing Center for Infectious Disease"/>
            <person name="Wu L."/>
            <person name="Ma J."/>
        </authorList>
    </citation>
    <scope>NUCLEOTIDE SEQUENCE [LARGE SCALE GENOMIC DNA]</scope>
    <source>
        <strain evidence="12">KCTC 23098</strain>
    </source>
</reference>
<dbReference type="GO" id="GO:0016301">
    <property type="term" value="F:kinase activity"/>
    <property type="evidence" value="ECO:0007669"/>
    <property type="project" value="UniProtKB-KW"/>
</dbReference>
<comment type="catalytic activity">
    <reaction evidence="1">
        <text>ATP + protein L-histidine = ADP + protein N-phospho-L-histidine.</text>
        <dbReference type="EC" id="2.7.13.3"/>
    </reaction>
</comment>
<keyword evidence="7" id="KW-0067">ATP-binding</keyword>
<evidence type="ECO:0000256" key="8">
    <source>
        <dbReference type="SAM" id="Phobius"/>
    </source>
</evidence>
<proteinExistence type="predicted"/>
<keyword evidence="3" id="KW-0597">Phosphoprotein</keyword>
<organism evidence="11 12">
    <name type="scientific">Olivibacter jilunii</name>
    <dbReference type="NCBI Taxonomy" id="985016"/>
    <lineage>
        <taxon>Bacteria</taxon>
        <taxon>Pseudomonadati</taxon>
        <taxon>Bacteroidota</taxon>
        <taxon>Sphingobacteriia</taxon>
        <taxon>Sphingobacteriales</taxon>
        <taxon>Sphingobacteriaceae</taxon>
        <taxon>Olivibacter</taxon>
    </lineage>
</organism>
<dbReference type="InterPro" id="IPR011495">
    <property type="entry name" value="Sig_transdc_His_kin_sub2_dim/P"/>
</dbReference>
<dbReference type="EMBL" id="JBHUPA010000039">
    <property type="protein sequence ID" value="MFD2965711.1"/>
    <property type="molecule type" value="Genomic_DNA"/>
</dbReference>
<dbReference type="InterPro" id="IPR011622">
    <property type="entry name" value="7TMR_DISM_rcpt_extracell_dom2"/>
</dbReference>
<feature type="signal peptide" evidence="9">
    <location>
        <begin position="1"/>
        <end position="24"/>
    </location>
</feature>
<feature type="transmembrane region" description="Helical" evidence="8">
    <location>
        <begin position="280"/>
        <end position="305"/>
    </location>
</feature>
<dbReference type="PANTHER" id="PTHR41523:SF8">
    <property type="entry name" value="ETHYLENE RESPONSE SENSOR PROTEIN"/>
    <property type="match status" value="1"/>
</dbReference>
<dbReference type="InterPro" id="IPR011623">
    <property type="entry name" value="7TMR_DISM_rcpt_extracell_dom1"/>
</dbReference>
<evidence type="ECO:0000256" key="5">
    <source>
        <dbReference type="ARBA" id="ARBA00022741"/>
    </source>
</evidence>
<evidence type="ECO:0000313" key="12">
    <source>
        <dbReference type="Proteomes" id="UP001597560"/>
    </source>
</evidence>
<dbReference type="RefSeq" id="WP_377613616.1">
    <property type="nucleotide sequence ID" value="NZ_JBHUPA010000039.1"/>
</dbReference>
<dbReference type="PROSITE" id="PS50109">
    <property type="entry name" value="HIS_KIN"/>
    <property type="match status" value="1"/>
</dbReference>
<sequence>MPSLATFIAGFLMSVAMIPPFAGAAETLYLSNDSLEKAIALSRFITVVEDPFDTLSPTKLIQDSHLFKPLADLRLKDPTHTFWLKVELRTANNLTDRHFVINYSNLTFTDLYQFKQGKLLLYHKGGAFRSQAEIAVGDGRFNFNINLVPKGNYILLLKVKHTKRYPPIIDFELQSRYNYLTYHRSIDLTNAWLQGAIAVLSCYAGLSWLINRYRPFLWVFLFILGVGLYSFSLQPAFIDLAFPTMPELGWLLVPLFLHIGIVGFYLLMIDFLDMKKNAPIFYAFGHYIKVGILIFSALAIGHNYLTSNYYLTNQFNLAFSAIHLCYISLMLFMLWRKLDSSQFYLVYGIFVFALAAVAIVVSSLLFSEQSFLYAPLITKTAIMLITILFLTGLNQKLRIHETEKIKALEQLNVLSKQQHTLIERKVEERTLALQKANRTLQLQQVELVTKKNHIETLMDELNHRVKNNLQMLYSLSTLQLPRAQNQKTKDILNEMRGRIRAMILVNEHLNIYREGYSLPYLLLVDEIKQHLQQIYDPAEKVQIRHDIPADISVPPTASLPFGLIVTELITNAFKHAFTSHHPQPIIHLTLLSSLEHIQFIYRDNGKGASHLRLRESMGITLIEDLTRQLKGTVTIQHTSGFNFIFTFPKLSLHAHSNH</sequence>
<dbReference type="Pfam" id="PF07568">
    <property type="entry name" value="HisKA_2"/>
    <property type="match status" value="1"/>
</dbReference>
<dbReference type="Gene3D" id="3.30.565.10">
    <property type="entry name" value="Histidine kinase-like ATPase, C-terminal domain"/>
    <property type="match status" value="1"/>
</dbReference>
<feature type="transmembrane region" description="Helical" evidence="8">
    <location>
        <begin position="317"/>
        <end position="335"/>
    </location>
</feature>
<evidence type="ECO:0000256" key="7">
    <source>
        <dbReference type="ARBA" id="ARBA00022840"/>
    </source>
</evidence>
<feature type="transmembrane region" description="Helical" evidence="8">
    <location>
        <begin position="191"/>
        <end position="210"/>
    </location>
</feature>
<keyword evidence="4" id="KW-0808">Transferase</keyword>
<dbReference type="InterPro" id="IPR003594">
    <property type="entry name" value="HATPase_dom"/>
</dbReference>
<evidence type="ECO:0000313" key="11">
    <source>
        <dbReference type="EMBL" id="MFD2965711.1"/>
    </source>
</evidence>
<dbReference type="Pfam" id="PF07696">
    <property type="entry name" value="7TMR-DISMED2"/>
    <property type="match status" value="1"/>
</dbReference>
<keyword evidence="12" id="KW-1185">Reference proteome</keyword>
<keyword evidence="8" id="KW-0812">Transmembrane</keyword>
<dbReference type="Gene3D" id="2.60.40.2380">
    <property type="match status" value="1"/>
</dbReference>
<dbReference type="Pfam" id="PF07695">
    <property type="entry name" value="7TMR-DISM_7TM"/>
    <property type="match status" value="1"/>
</dbReference>
<feature type="transmembrane region" description="Helical" evidence="8">
    <location>
        <begin position="249"/>
        <end position="268"/>
    </location>
</feature>
<evidence type="ECO:0000256" key="4">
    <source>
        <dbReference type="ARBA" id="ARBA00022679"/>
    </source>
</evidence>
<keyword evidence="8" id="KW-0472">Membrane</keyword>
<dbReference type="InterPro" id="IPR005467">
    <property type="entry name" value="His_kinase_dom"/>
</dbReference>
<keyword evidence="5" id="KW-0547">Nucleotide-binding</keyword>
<comment type="caution">
    <text evidence="11">The sequence shown here is derived from an EMBL/GenBank/DDBJ whole genome shotgun (WGS) entry which is preliminary data.</text>
</comment>
<dbReference type="SUPFAM" id="SSF55874">
    <property type="entry name" value="ATPase domain of HSP90 chaperone/DNA topoisomerase II/histidine kinase"/>
    <property type="match status" value="1"/>
</dbReference>
<feature type="transmembrane region" description="Helical" evidence="8">
    <location>
        <begin position="217"/>
        <end position="237"/>
    </location>
</feature>
<feature type="domain" description="Histidine kinase" evidence="10">
    <location>
        <begin position="460"/>
        <end position="651"/>
    </location>
</feature>
<evidence type="ECO:0000256" key="2">
    <source>
        <dbReference type="ARBA" id="ARBA00012438"/>
    </source>
</evidence>
<dbReference type="CDD" id="cd16936">
    <property type="entry name" value="HATPase_RsbW-like"/>
    <property type="match status" value="1"/>
</dbReference>
<keyword evidence="9" id="KW-0732">Signal</keyword>
<dbReference type="InterPro" id="IPR036890">
    <property type="entry name" value="HATPase_C_sf"/>
</dbReference>
<keyword evidence="6 11" id="KW-0418">Kinase</keyword>
<gene>
    <name evidence="11" type="ORF">ACFS6J_28175</name>
</gene>
<evidence type="ECO:0000256" key="6">
    <source>
        <dbReference type="ARBA" id="ARBA00022777"/>
    </source>
</evidence>
<evidence type="ECO:0000259" key="10">
    <source>
        <dbReference type="PROSITE" id="PS50109"/>
    </source>
</evidence>
<feature type="transmembrane region" description="Helical" evidence="8">
    <location>
        <begin position="372"/>
        <end position="393"/>
    </location>
</feature>
<dbReference type="PANTHER" id="PTHR41523">
    <property type="entry name" value="TWO-COMPONENT SYSTEM SENSOR PROTEIN"/>
    <property type="match status" value="1"/>
</dbReference>
<evidence type="ECO:0000256" key="9">
    <source>
        <dbReference type="SAM" id="SignalP"/>
    </source>
</evidence>
<dbReference type="SMART" id="SM00387">
    <property type="entry name" value="HATPase_c"/>
    <property type="match status" value="1"/>
</dbReference>
<accession>A0ABW6BCF7</accession>
<name>A0ABW6BCF7_9SPHI</name>
<feature type="transmembrane region" description="Helical" evidence="8">
    <location>
        <begin position="344"/>
        <end position="366"/>
    </location>
</feature>